<accession>A0ACB8HA77</accession>
<sequence>MLFAIAPLLREVRIFGVYNYCDFLVPWWQLVILDDTQRFKDDTFSTAVLDILPTMGHIQELKLSWGIRAQTHLPFRLLFDNLEVLHVQFWSRCHRGLLDNLILPNLIELKITGQHRDPTDSIISLIKASWNRTSMLQKAFVAYIPLARTRDHTPSKTDLAALIVDQEHLLVPDLRVLRILADTVCGDGIAAIIHKIGVSRLIANDNPAAPLAVCVTKLDELTVIFPTDEDRLSELKFLEDGSGSSAGILTVSLPEQIHDFLHILKKSSSR</sequence>
<name>A0ACB8HA77_PSICU</name>
<evidence type="ECO:0000313" key="1">
    <source>
        <dbReference type="EMBL" id="KAH9484821.1"/>
    </source>
</evidence>
<gene>
    <name evidence="1" type="ORF">JR316_0001723</name>
</gene>
<protein>
    <submittedName>
        <fullName evidence="1">Uncharacterized protein</fullName>
    </submittedName>
</protein>
<comment type="caution">
    <text evidence="1">The sequence shown here is derived from an EMBL/GenBank/DDBJ whole genome shotgun (WGS) entry which is preliminary data.</text>
</comment>
<proteinExistence type="predicted"/>
<dbReference type="Proteomes" id="UP000664032">
    <property type="component" value="Unassembled WGS sequence"/>
</dbReference>
<keyword evidence="2" id="KW-1185">Reference proteome</keyword>
<organism evidence="1 2">
    <name type="scientific">Psilocybe cubensis</name>
    <name type="common">Psychedelic mushroom</name>
    <name type="synonym">Stropharia cubensis</name>
    <dbReference type="NCBI Taxonomy" id="181762"/>
    <lineage>
        <taxon>Eukaryota</taxon>
        <taxon>Fungi</taxon>
        <taxon>Dikarya</taxon>
        <taxon>Basidiomycota</taxon>
        <taxon>Agaricomycotina</taxon>
        <taxon>Agaricomycetes</taxon>
        <taxon>Agaricomycetidae</taxon>
        <taxon>Agaricales</taxon>
        <taxon>Agaricineae</taxon>
        <taxon>Strophariaceae</taxon>
        <taxon>Psilocybe</taxon>
    </lineage>
</organism>
<evidence type="ECO:0000313" key="2">
    <source>
        <dbReference type="Proteomes" id="UP000664032"/>
    </source>
</evidence>
<reference evidence="1" key="1">
    <citation type="submission" date="2021-10" db="EMBL/GenBank/DDBJ databases">
        <title>Psilocybe cubensis genome.</title>
        <authorList>
            <person name="Mckernan K.J."/>
            <person name="Crawford S."/>
            <person name="Trippe A."/>
            <person name="Kane L.T."/>
            <person name="Mclaughlin S."/>
        </authorList>
    </citation>
    <scope>NUCLEOTIDE SEQUENCE</scope>
    <source>
        <strain evidence="1">MGC-MH-2018</strain>
    </source>
</reference>
<dbReference type="EMBL" id="JAFIQS020000002">
    <property type="protein sequence ID" value="KAH9484821.1"/>
    <property type="molecule type" value="Genomic_DNA"/>
</dbReference>